<dbReference type="GO" id="GO:0003677">
    <property type="term" value="F:DNA binding"/>
    <property type="evidence" value="ECO:0007669"/>
    <property type="project" value="UniProtKB-KW"/>
</dbReference>
<evidence type="ECO:0000256" key="2">
    <source>
        <dbReference type="ARBA" id="ARBA00023012"/>
    </source>
</evidence>
<dbReference type="Pfam" id="PF00072">
    <property type="entry name" value="Response_reg"/>
    <property type="match status" value="1"/>
</dbReference>
<dbReference type="OrthoDB" id="9769359at2"/>
<dbReference type="PROSITE" id="PS51832">
    <property type="entry name" value="HD_GYP"/>
    <property type="match status" value="1"/>
</dbReference>
<sequence>MKKAKILLVDDEERNIRLLEAMLLPEDYILFTAKDGEDALTMAHEHSPDLVLLDIMMPKIDGFEVARQLKKDEATKDILIVMVTALKDVESRVKALEAGGDEFLSKPIDKSELVARVRSLLKVKAYNDYMRDSKAMLVKEVAKKNIELQWALGKLKGASLDTINRLSRIAEYKDKDTAGHILRMSLYSVATARQLGLHVHTQESILYAAPMHDIGKVGIPDNVLLKSGPLTPEEWIIMKQHPAIGSNVFHGAEHGFLKLASIIALTHHEKWDGSGYPNGLQGKTIPLVGRITAIADVFDALTTRRPYKEPFSLEESFVIIEKGRGTHFDPQVIDAFFAAQDEVLSIFRAHSNGHDEVKVYSILSPGVGNE</sequence>
<dbReference type="SMART" id="SM00448">
    <property type="entry name" value="REC"/>
    <property type="match status" value="1"/>
</dbReference>
<dbReference type="AlphaFoldDB" id="A0A1X7EWQ8"/>
<dbReference type="Proteomes" id="UP000192906">
    <property type="component" value="Unassembled WGS sequence"/>
</dbReference>
<dbReference type="SUPFAM" id="SSF109604">
    <property type="entry name" value="HD-domain/PDEase-like"/>
    <property type="match status" value="1"/>
</dbReference>
<dbReference type="PROSITE" id="PS50110">
    <property type="entry name" value="RESPONSE_REGULATORY"/>
    <property type="match status" value="1"/>
</dbReference>
<dbReference type="SMART" id="SM00471">
    <property type="entry name" value="HDc"/>
    <property type="match status" value="1"/>
</dbReference>
<dbReference type="InterPro" id="IPR001789">
    <property type="entry name" value="Sig_transdc_resp-reg_receiver"/>
</dbReference>
<dbReference type="InterPro" id="IPR052020">
    <property type="entry name" value="Cyclic_di-GMP/3'3'-cGAMP_PDE"/>
</dbReference>
<proteinExistence type="predicted"/>
<dbReference type="PANTHER" id="PTHR45228:SF1">
    <property type="entry name" value="CYCLIC DI-GMP PHOSPHODIESTERASE TM_0186"/>
    <property type="match status" value="1"/>
</dbReference>
<protein>
    <submittedName>
        <fullName evidence="9">Putative two-component system response regulator</fullName>
    </submittedName>
</protein>
<organism evidence="9 10">
    <name type="scientific">Desulfovibrio gilichinskyi</name>
    <dbReference type="NCBI Taxonomy" id="1519643"/>
    <lineage>
        <taxon>Bacteria</taxon>
        <taxon>Pseudomonadati</taxon>
        <taxon>Thermodesulfobacteriota</taxon>
        <taxon>Desulfovibrionia</taxon>
        <taxon>Desulfovibrionales</taxon>
        <taxon>Desulfovibrionaceae</taxon>
        <taxon>Desulfovibrio</taxon>
    </lineage>
</organism>
<dbReference type="STRING" id="1519643.SAMN06295933_3432"/>
<evidence type="ECO:0000259" key="7">
    <source>
        <dbReference type="PROSITE" id="PS50110"/>
    </source>
</evidence>
<dbReference type="FunFam" id="3.40.50.2300:FF:000001">
    <property type="entry name" value="DNA-binding response regulator PhoB"/>
    <property type="match status" value="1"/>
</dbReference>
<keyword evidence="1 6" id="KW-0597">Phosphoprotein</keyword>
<evidence type="ECO:0000313" key="9">
    <source>
        <dbReference type="EMBL" id="SMF41727.1"/>
    </source>
</evidence>
<dbReference type="GO" id="GO:0000160">
    <property type="term" value="P:phosphorelay signal transduction system"/>
    <property type="evidence" value="ECO:0007669"/>
    <property type="project" value="UniProtKB-KW"/>
</dbReference>
<keyword evidence="10" id="KW-1185">Reference proteome</keyword>
<dbReference type="InterPro" id="IPR003607">
    <property type="entry name" value="HD/PDEase_dom"/>
</dbReference>
<dbReference type="InterPro" id="IPR011006">
    <property type="entry name" value="CheY-like_superfamily"/>
</dbReference>
<keyword evidence="5" id="KW-0804">Transcription</keyword>
<dbReference type="Pfam" id="PF13487">
    <property type="entry name" value="HD_5"/>
    <property type="match status" value="1"/>
</dbReference>
<gene>
    <name evidence="9" type="ORF">SAMN06295933_3432</name>
</gene>
<dbReference type="CDD" id="cd17538">
    <property type="entry name" value="REC_D1_PleD-like"/>
    <property type="match status" value="1"/>
</dbReference>
<dbReference type="InterPro" id="IPR037522">
    <property type="entry name" value="HD_GYP_dom"/>
</dbReference>
<name>A0A1X7EWQ8_9BACT</name>
<feature type="domain" description="Response regulatory" evidence="7">
    <location>
        <begin position="5"/>
        <end position="121"/>
    </location>
</feature>
<evidence type="ECO:0000259" key="8">
    <source>
        <dbReference type="PROSITE" id="PS51832"/>
    </source>
</evidence>
<dbReference type="RefSeq" id="WP_085104480.1">
    <property type="nucleotide sequence ID" value="NZ_FWZU01000007.1"/>
</dbReference>
<evidence type="ECO:0000256" key="6">
    <source>
        <dbReference type="PROSITE-ProRule" id="PRU00169"/>
    </source>
</evidence>
<dbReference type="PANTHER" id="PTHR45228">
    <property type="entry name" value="CYCLIC DI-GMP PHOSPHODIESTERASE TM_0186-RELATED"/>
    <property type="match status" value="1"/>
</dbReference>
<keyword evidence="3" id="KW-0805">Transcription regulation</keyword>
<keyword evidence="4" id="KW-0238">DNA-binding</keyword>
<accession>A0A1X7EWQ8</accession>
<reference evidence="10" key="1">
    <citation type="submission" date="2017-04" db="EMBL/GenBank/DDBJ databases">
        <authorList>
            <person name="Varghese N."/>
            <person name="Submissions S."/>
        </authorList>
    </citation>
    <scope>NUCLEOTIDE SEQUENCE [LARGE SCALE GENOMIC DNA]</scope>
    <source>
        <strain evidence="10">K3S</strain>
    </source>
</reference>
<evidence type="ECO:0000256" key="5">
    <source>
        <dbReference type="ARBA" id="ARBA00023163"/>
    </source>
</evidence>
<keyword evidence="2" id="KW-0902">Two-component regulatory system</keyword>
<feature type="modified residue" description="4-aspartylphosphate" evidence="6">
    <location>
        <position position="54"/>
    </location>
</feature>
<evidence type="ECO:0000256" key="4">
    <source>
        <dbReference type="ARBA" id="ARBA00023125"/>
    </source>
</evidence>
<evidence type="ECO:0000313" key="10">
    <source>
        <dbReference type="Proteomes" id="UP000192906"/>
    </source>
</evidence>
<dbReference type="EMBL" id="FWZU01000007">
    <property type="protein sequence ID" value="SMF41727.1"/>
    <property type="molecule type" value="Genomic_DNA"/>
</dbReference>
<evidence type="ECO:0000256" key="3">
    <source>
        <dbReference type="ARBA" id="ARBA00023015"/>
    </source>
</evidence>
<evidence type="ECO:0000256" key="1">
    <source>
        <dbReference type="ARBA" id="ARBA00022553"/>
    </source>
</evidence>
<dbReference type="Gene3D" id="1.10.3210.10">
    <property type="entry name" value="Hypothetical protein af1432"/>
    <property type="match status" value="1"/>
</dbReference>
<dbReference type="SUPFAM" id="SSF52172">
    <property type="entry name" value="CheY-like"/>
    <property type="match status" value="1"/>
</dbReference>
<dbReference type="Gene3D" id="3.40.50.2300">
    <property type="match status" value="1"/>
</dbReference>
<dbReference type="CDD" id="cd00077">
    <property type="entry name" value="HDc"/>
    <property type="match status" value="1"/>
</dbReference>
<feature type="domain" description="HD-GYP" evidence="8">
    <location>
        <begin position="155"/>
        <end position="352"/>
    </location>
</feature>